<proteinExistence type="predicted"/>
<accession>A0A6B3NPE9</accession>
<keyword evidence="1" id="KW-1133">Transmembrane helix</keyword>
<feature type="transmembrane region" description="Helical" evidence="1">
    <location>
        <begin position="142"/>
        <end position="159"/>
    </location>
</feature>
<comment type="caution">
    <text evidence="2">The sequence shown here is derived from an EMBL/GenBank/DDBJ whole genome shotgun (WGS) entry which is preliminary data.</text>
</comment>
<dbReference type="AlphaFoldDB" id="A0A6B3NPE9"/>
<dbReference type="EMBL" id="JAAHBU010000105">
    <property type="protein sequence ID" value="NER63999.1"/>
    <property type="molecule type" value="Genomic_DNA"/>
</dbReference>
<keyword evidence="1" id="KW-0812">Transmembrane</keyword>
<keyword evidence="2" id="KW-0808">Transferase</keyword>
<sequence length="164" mass="18221">MSNSSERPESLGEYLAHLPLSDEQRAELATCTSFSELHRRLSAQPPSGENGAVQGSVGSRLTLDSAAEMQEAEMLALDASGRVCLKATPPIRRTRVIPEPWRTNILIRAWRRVTRPHQRAAAPSSASCPKARWRWVGSMRRYILLALMLGQTIVAGWYMKGILP</sequence>
<keyword evidence="3" id="KW-1185">Reference proteome</keyword>
<dbReference type="GO" id="GO:0016740">
    <property type="term" value="F:transferase activity"/>
    <property type="evidence" value="ECO:0007669"/>
    <property type="project" value="UniProtKB-KW"/>
</dbReference>
<dbReference type="Proteomes" id="UP000482634">
    <property type="component" value="Unassembled WGS sequence"/>
</dbReference>
<keyword evidence="1" id="KW-0472">Membrane</keyword>
<feature type="non-terminal residue" evidence="2">
    <location>
        <position position="164"/>
    </location>
</feature>
<reference evidence="2 3" key="1">
    <citation type="submission" date="2020-02" db="EMBL/GenBank/DDBJ databases">
        <title>Broccoli isolated Pseudomonas sp.</title>
        <authorList>
            <person name="Fujikawa T."/>
            <person name="Sawada H."/>
        </authorList>
    </citation>
    <scope>NUCLEOTIDE SEQUENCE [LARGE SCALE GENOMIC DNA]</scope>
    <source>
        <strain evidence="2 3">MAFF212427</strain>
    </source>
</reference>
<gene>
    <name evidence="2" type="ORF">G3436_08945</name>
</gene>
<name>A0A6B3NPE9_9PSED</name>
<organism evidence="2 3">
    <name type="scientific">Pseudomonas brassicae</name>
    <dbReference type="NCBI Taxonomy" id="2708063"/>
    <lineage>
        <taxon>Bacteria</taxon>
        <taxon>Pseudomonadati</taxon>
        <taxon>Pseudomonadota</taxon>
        <taxon>Gammaproteobacteria</taxon>
        <taxon>Pseudomonadales</taxon>
        <taxon>Pseudomonadaceae</taxon>
        <taxon>Pseudomonas</taxon>
    </lineage>
</organism>
<protein>
    <submittedName>
        <fullName evidence="2">Glucan biosynthesis glucosyltransferase H</fullName>
    </submittedName>
</protein>
<evidence type="ECO:0000256" key="1">
    <source>
        <dbReference type="SAM" id="Phobius"/>
    </source>
</evidence>
<evidence type="ECO:0000313" key="3">
    <source>
        <dbReference type="Proteomes" id="UP000482634"/>
    </source>
</evidence>
<evidence type="ECO:0000313" key="2">
    <source>
        <dbReference type="EMBL" id="NER63999.1"/>
    </source>
</evidence>